<sequence length="160" mass="18135">MSTTLHNENDSESEGLSGDLTNICPQCGVTLSTNTALKRHMLIHDGVKPYNCTICEKKFRQKTDLQRHLCTHTKKYPFSCPLCDFKCVARHSLKAHGRNKHNMPDLHYQVVPASLDELVPMTDYNFEAGQIKKEDDEEESVLPSDQIDSNPETDSAQHHI</sequence>
<accession>A0A7I8VK75</accession>
<dbReference type="GO" id="GO:0000981">
    <property type="term" value="F:DNA-binding transcription factor activity, RNA polymerase II-specific"/>
    <property type="evidence" value="ECO:0007669"/>
    <property type="project" value="TreeGrafter"/>
</dbReference>
<keyword evidence="5" id="KW-0862">Zinc</keyword>
<reference evidence="10 11" key="1">
    <citation type="submission" date="2020-08" db="EMBL/GenBank/DDBJ databases">
        <authorList>
            <person name="Hejnol A."/>
        </authorList>
    </citation>
    <scope>NUCLEOTIDE SEQUENCE [LARGE SCALE GENOMIC DNA]</scope>
</reference>
<dbReference type="InterPro" id="IPR036236">
    <property type="entry name" value="Znf_C2H2_sf"/>
</dbReference>
<evidence type="ECO:0000259" key="9">
    <source>
        <dbReference type="PROSITE" id="PS50157"/>
    </source>
</evidence>
<dbReference type="Gene3D" id="3.30.160.60">
    <property type="entry name" value="Classic Zinc Finger"/>
    <property type="match status" value="2"/>
</dbReference>
<dbReference type="FunFam" id="3.30.160.60:FF:000624">
    <property type="entry name" value="zinc finger protein 697"/>
    <property type="match status" value="1"/>
</dbReference>
<evidence type="ECO:0000256" key="8">
    <source>
        <dbReference type="SAM" id="MobiDB-lite"/>
    </source>
</evidence>
<organism evidence="10 11">
    <name type="scientific">Dimorphilus gyrociliatus</name>
    <dbReference type="NCBI Taxonomy" id="2664684"/>
    <lineage>
        <taxon>Eukaryota</taxon>
        <taxon>Metazoa</taxon>
        <taxon>Spiralia</taxon>
        <taxon>Lophotrochozoa</taxon>
        <taxon>Annelida</taxon>
        <taxon>Polychaeta</taxon>
        <taxon>Polychaeta incertae sedis</taxon>
        <taxon>Dinophilidae</taxon>
        <taxon>Dimorphilus</taxon>
    </lineage>
</organism>
<dbReference type="Proteomes" id="UP000549394">
    <property type="component" value="Unassembled WGS sequence"/>
</dbReference>
<comment type="caution">
    <text evidence="10">The sequence shown here is derived from an EMBL/GenBank/DDBJ whole genome shotgun (WGS) entry which is preliminary data.</text>
</comment>
<evidence type="ECO:0000256" key="4">
    <source>
        <dbReference type="ARBA" id="ARBA00022771"/>
    </source>
</evidence>
<evidence type="ECO:0000313" key="11">
    <source>
        <dbReference type="Proteomes" id="UP000549394"/>
    </source>
</evidence>
<keyword evidence="3" id="KW-0677">Repeat</keyword>
<keyword evidence="11" id="KW-1185">Reference proteome</keyword>
<dbReference type="SUPFAM" id="SSF57667">
    <property type="entry name" value="beta-beta-alpha zinc fingers"/>
    <property type="match status" value="2"/>
</dbReference>
<dbReference type="OrthoDB" id="6243993at2759"/>
<evidence type="ECO:0000256" key="7">
    <source>
        <dbReference type="PROSITE-ProRule" id="PRU00042"/>
    </source>
</evidence>
<dbReference type="GO" id="GO:0005634">
    <property type="term" value="C:nucleus"/>
    <property type="evidence" value="ECO:0007669"/>
    <property type="project" value="UniProtKB-SubCell"/>
</dbReference>
<feature type="domain" description="C2H2-type" evidence="9">
    <location>
        <begin position="50"/>
        <end position="77"/>
    </location>
</feature>
<dbReference type="AlphaFoldDB" id="A0A7I8VK75"/>
<dbReference type="PANTHER" id="PTHR24394:SF44">
    <property type="entry name" value="ZINC FINGER PROTEIN 271-LIKE"/>
    <property type="match status" value="1"/>
</dbReference>
<dbReference type="GO" id="GO:0008270">
    <property type="term" value="F:zinc ion binding"/>
    <property type="evidence" value="ECO:0007669"/>
    <property type="project" value="UniProtKB-KW"/>
</dbReference>
<feature type="domain" description="C2H2-type" evidence="9">
    <location>
        <begin position="22"/>
        <end position="49"/>
    </location>
</feature>
<dbReference type="InterPro" id="IPR013087">
    <property type="entry name" value="Znf_C2H2_type"/>
</dbReference>
<name>A0A7I8VK75_9ANNE</name>
<dbReference type="PANTHER" id="PTHR24394">
    <property type="entry name" value="ZINC FINGER PROTEIN"/>
    <property type="match status" value="1"/>
</dbReference>
<keyword evidence="4 7" id="KW-0863">Zinc-finger</keyword>
<dbReference type="SMART" id="SM00355">
    <property type="entry name" value="ZnF_C2H2"/>
    <property type="match status" value="3"/>
</dbReference>
<proteinExistence type="predicted"/>
<evidence type="ECO:0000256" key="2">
    <source>
        <dbReference type="ARBA" id="ARBA00022723"/>
    </source>
</evidence>
<dbReference type="EMBL" id="CAJFCJ010000006">
    <property type="protein sequence ID" value="CAD5116423.1"/>
    <property type="molecule type" value="Genomic_DNA"/>
</dbReference>
<keyword evidence="6" id="KW-0539">Nucleus</keyword>
<dbReference type="PROSITE" id="PS50157">
    <property type="entry name" value="ZINC_FINGER_C2H2_2"/>
    <property type="match status" value="2"/>
</dbReference>
<gene>
    <name evidence="10" type="ORF">DGYR_LOCUS5060</name>
</gene>
<dbReference type="Pfam" id="PF00096">
    <property type="entry name" value="zf-C2H2"/>
    <property type="match status" value="2"/>
</dbReference>
<dbReference type="PROSITE" id="PS00028">
    <property type="entry name" value="ZINC_FINGER_C2H2_1"/>
    <property type="match status" value="3"/>
</dbReference>
<evidence type="ECO:0000256" key="1">
    <source>
        <dbReference type="ARBA" id="ARBA00004123"/>
    </source>
</evidence>
<keyword evidence="2" id="KW-0479">Metal-binding</keyword>
<protein>
    <submittedName>
        <fullName evidence="10">DgyrCDS5314</fullName>
    </submittedName>
</protein>
<feature type="region of interest" description="Disordered" evidence="8">
    <location>
        <begin position="130"/>
        <end position="160"/>
    </location>
</feature>
<evidence type="ECO:0000256" key="6">
    <source>
        <dbReference type="ARBA" id="ARBA00023242"/>
    </source>
</evidence>
<comment type="subcellular location">
    <subcellularLocation>
        <location evidence="1">Nucleus</location>
    </subcellularLocation>
</comment>
<evidence type="ECO:0000313" key="10">
    <source>
        <dbReference type="EMBL" id="CAD5116423.1"/>
    </source>
</evidence>
<evidence type="ECO:0000256" key="5">
    <source>
        <dbReference type="ARBA" id="ARBA00022833"/>
    </source>
</evidence>
<evidence type="ECO:0000256" key="3">
    <source>
        <dbReference type="ARBA" id="ARBA00022737"/>
    </source>
</evidence>